<dbReference type="PANTHER" id="PTHR47526:SF3">
    <property type="entry name" value="PHD-TYPE DOMAIN-CONTAINING PROTEIN"/>
    <property type="match status" value="1"/>
</dbReference>
<reference evidence="1" key="1">
    <citation type="journal article" date="2019" name="bioRxiv">
        <title>The Genome of the Zebra Mussel, Dreissena polymorpha: A Resource for Invasive Species Research.</title>
        <authorList>
            <person name="McCartney M.A."/>
            <person name="Auch B."/>
            <person name="Kono T."/>
            <person name="Mallez S."/>
            <person name="Zhang Y."/>
            <person name="Obille A."/>
            <person name="Becker A."/>
            <person name="Abrahante J.E."/>
            <person name="Garbe J."/>
            <person name="Badalamenti J.P."/>
            <person name="Herman A."/>
            <person name="Mangelson H."/>
            <person name="Liachko I."/>
            <person name="Sullivan S."/>
            <person name="Sone E.D."/>
            <person name="Koren S."/>
            <person name="Silverstein K.A.T."/>
            <person name="Beckman K.B."/>
            <person name="Gohl D.M."/>
        </authorList>
    </citation>
    <scope>NUCLEOTIDE SEQUENCE</scope>
    <source>
        <strain evidence="1">Duluth1</strain>
        <tissue evidence="1">Whole animal</tissue>
    </source>
</reference>
<dbReference type="AlphaFoldDB" id="A0A9D4JLH1"/>
<protein>
    <recommendedName>
        <fullName evidence="3">SWIM-type domain-containing protein</fullName>
    </recommendedName>
</protein>
<dbReference type="EMBL" id="JAIWYP010000005">
    <property type="protein sequence ID" value="KAH3816500.1"/>
    <property type="molecule type" value="Genomic_DNA"/>
</dbReference>
<evidence type="ECO:0000313" key="2">
    <source>
        <dbReference type="Proteomes" id="UP000828390"/>
    </source>
</evidence>
<evidence type="ECO:0008006" key="3">
    <source>
        <dbReference type="Google" id="ProtNLM"/>
    </source>
</evidence>
<organism evidence="1 2">
    <name type="scientific">Dreissena polymorpha</name>
    <name type="common">Zebra mussel</name>
    <name type="synonym">Mytilus polymorpha</name>
    <dbReference type="NCBI Taxonomy" id="45954"/>
    <lineage>
        <taxon>Eukaryota</taxon>
        <taxon>Metazoa</taxon>
        <taxon>Spiralia</taxon>
        <taxon>Lophotrochozoa</taxon>
        <taxon>Mollusca</taxon>
        <taxon>Bivalvia</taxon>
        <taxon>Autobranchia</taxon>
        <taxon>Heteroconchia</taxon>
        <taxon>Euheterodonta</taxon>
        <taxon>Imparidentia</taxon>
        <taxon>Neoheterodontei</taxon>
        <taxon>Myida</taxon>
        <taxon>Dreissenoidea</taxon>
        <taxon>Dreissenidae</taxon>
        <taxon>Dreissena</taxon>
    </lineage>
</organism>
<proteinExistence type="predicted"/>
<gene>
    <name evidence="1" type="ORF">DPMN_118016</name>
</gene>
<evidence type="ECO:0000313" key="1">
    <source>
        <dbReference type="EMBL" id="KAH3816500.1"/>
    </source>
</evidence>
<comment type="caution">
    <text evidence="1">The sequence shown here is derived from an EMBL/GenBank/DDBJ whole genome shotgun (WGS) entry which is preliminary data.</text>
</comment>
<reference evidence="1" key="2">
    <citation type="submission" date="2020-11" db="EMBL/GenBank/DDBJ databases">
        <authorList>
            <person name="McCartney M.A."/>
            <person name="Auch B."/>
            <person name="Kono T."/>
            <person name="Mallez S."/>
            <person name="Becker A."/>
            <person name="Gohl D.M."/>
            <person name="Silverstein K.A.T."/>
            <person name="Koren S."/>
            <person name="Bechman K.B."/>
            <person name="Herman A."/>
            <person name="Abrahante J.E."/>
            <person name="Garbe J."/>
        </authorList>
    </citation>
    <scope>NUCLEOTIDE SEQUENCE</scope>
    <source>
        <strain evidence="1">Duluth1</strain>
        <tissue evidence="1">Whole animal</tissue>
    </source>
</reference>
<dbReference type="PANTHER" id="PTHR47526">
    <property type="entry name" value="ATP-DEPENDENT DNA HELICASE"/>
    <property type="match status" value="1"/>
</dbReference>
<name>A0A9D4JLH1_DREPO</name>
<keyword evidence="2" id="KW-1185">Reference proteome</keyword>
<dbReference type="Proteomes" id="UP000828390">
    <property type="component" value="Unassembled WGS sequence"/>
</dbReference>
<accession>A0A9D4JLH1</accession>
<sequence>MAEIYSCTSNCVFFLKSTISPRQPGIGRNYYDTWVAVSTDSTVFTGYCTCPAGKGRTCSRISAVICAVTLAWTHGVAGKTCTDEQVAWGKEVQSSPY</sequence>